<dbReference type="AlphaFoldDB" id="A0A7L5BS63"/>
<reference evidence="2 3" key="1">
    <citation type="submission" date="2020-02" db="EMBL/GenBank/DDBJ databases">
        <title>Plant-Promoting Endophytic Bacterium Rhizobium oryzihabitans sp. nov., Isolated from the Root of Rice.</title>
        <authorList>
            <person name="zhao J."/>
            <person name="Zhang G."/>
        </authorList>
    </citation>
    <scope>NUCLEOTIDE SEQUENCE [LARGE SCALE GENOMIC DNA]</scope>
    <source>
        <strain evidence="2 3">M15</strain>
        <plasmid evidence="2 3">p8</plasmid>
    </source>
</reference>
<feature type="domain" description="Bacterial mobilisation" evidence="1">
    <location>
        <begin position="34"/>
        <end position="80"/>
    </location>
</feature>
<dbReference type="InterPro" id="IPR008687">
    <property type="entry name" value="MobC"/>
</dbReference>
<geneLocation type="plasmid" evidence="2 3">
    <name>p8</name>
</geneLocation>
<keyword evidence="2" id="KW-0614">Plasmid</keyword>
<dbReference type="EMBL" id="CP048640">
    <property type="protein sequence ID" value="QIB41674.1"/>
    <property type="molecule type" value="Genomic_DNA"/>
</dbReference>
<proteinExistence type="predicted"/>
<dbReference type="KEGG" id="roy:G3A56_28330"/>
<evidence type="ECO:0000313" key="3">
    <source>
        <dbReference type="Proteomes" id="UP000464865"/>
    </source>
</evidence>
<protein>
    <submittedName>
        <fullName evidence="2">MobC family plasmid mobilization relaxosome protein</fullName>
    </submittedName>
</protein>
<accession>A0A7L5BS63</accession>
<gene>
    <name evidence="2" type="ORF">G3A56_28330</name>
</gene>
<dbReference type="Proteomes" id="UP000464865">
    <property type="component" value="Plasmid p8"/>
</dbReference>
<dbReference type="Pfam" id="PF05713">
    <property type="entry name" value="MobC"/>
    <property type="match status" value="1"/>
</dbReference>
<keyword evidence="3" id="KW-1185">Reference proteome</keyword>
<organism evidence="2 3">
    <name type="scientific">Rhizobium oryzihabitans</name>
    <dbReference type="NCBI Taxonomy" id="2267833"/>
    <lineage>
        <taxon>Bacteria</taxon>
        <taxon>Pseudomonadati</taxon>
        <taxon>Pseudomonadota</taxon>
        <taxon>Alphaproteobacteria</taxon>
        <taxon>Hyphomicrobiales</taxon>
        <taxon>Rhizobiaceae</taxon>
        <taxon>Rhizobium/Agrobacterium group</taxon>
        <taxon>Rhizobium</taxon>
    </lineage>
</organism>
<sequence length="94" mass="10449">MTVSAFFRSLSLEGAGVRPVFNDKDRAILFLLHEDMRKIGVNLNQVARSLNAGRVVDPEEVKIALRNVKIIADELSLELRNASMRAGKSRRGEA</sequence>
<evidence type="ECO:0000259" key="1">
    <source>
        <dbReference type="Pfam" id="PF05713"/>
    </source>
</evidence>
<name>A0A7L5BS63_9HYPH</name>
<evidence type="ECO:0000313" key="2">
    <source>
        <dbReference type="EMBL" id="QIB41674.1"/>
    </source>
</evidence>